<dbReference type="SMART" id="SM00032">
    <property type="entry name" value="CCP"/>
    <property type="match status" value="4"/>
</dbReference>
<dbReference type="GO" id="GO:0016020">
    <property type="term" value="C:membrane"/>
    <property type="evidence" value="ECO:0007669"/>
    <property type="project" value="UniProtKB-SubCell"/>
</dbReference>
<feature type="domain" description="Sushi" evidence="8">
    <location>
        <begin position="25"/>
        <end position="84"/>
    </location>
</feature>
<keyword evidence="2" id="KW-0732">Signal</keyword>
<evidence type="ECO:0000313" key="9">
    <source>
        <dbReference type="EMBL" id="ELK01991.1"/>
    </source>
</evidence>
<feature type="domain" description="Sushi" evidence="8">
    <location>
        <begin position="205"/>
        <end position="264"/>
    </location>
</feature>
<evidence type="ECO:0000256" key="1">
    <source>
        <dbReference type="ARBA" id="ARBA00004370"/>
    </source>
</evidence>
<dbReference type="InterPro" id="IPR000436">
    <property type="entry name" value="Sushi_SCR_CCP_dom"/>
</dbReference>
<sequence length="386" mass="42014">MILECRGERRSGLGVNSALPPVLVISCGDPGIPANGLRLGNDFKYNKTVTYQCVPGYMMESHRVSVLSCTKDRTWNGTKPVCKAIMCKPPQLIPNGKVVGSDFMWGSSVTYACLEGYQLSLPAVLTCEGNGSWTGELPQCFHPTLTMCADPGLPQFGIQNNSQGYQVGSTVLFRCQKGYLLQGSTTRTCLPNLTWSGTPPDCVPHHCKQPETPTHANIGALDLPSMGYTLIYSCQEGFSLKGGSEHRTCKADGSWTGKPPICLVPGDVFAKNSLWKGAYEYQGKKQPAMLRVTGFQVVNSKVNATMIDHSGVELHLAGIYKKEDFHLLLQVYQITGPVEVFVNKFKDDHWALDGHVSSESSGGTFIYQGSVKGHGFGQFGFQRLGN</sequence>
<dbReference type="InterPro" id="IPR035976">
    <property type="entry name" value="Sushi/SCR/CCP_sf"/>
</dbReference>
<organism evidence="9 10">
    <name type="scientific">Pteropus alecto</name>
    <name type="common">Black flying fox</name>
    <dbReference type="NCBI Taxonomy" id="9402"/>
    <lineage>
        <taxon>Eukaryota</taxon>
        <taxon>Metazoa</taxon>
        <taxon>Chordata</taxon>
        <taxon>Craniata</taxon>
        <taxon>Vertebrata</taxon>
        <taxon>Euteleostomi</taxon>
        <taxon>Mammalia</taxon>
        <taxon>Eutheria</taxon>
        <taxon>Laurasiatheria</taxon>
        <taxon>Chiroptera</taxon>
        <taxon>Yinpterochiroptera</taxon>
        <taxon>Pteropodoidea</taxon>
        <taxon>Pteropodidae</taxon>
        <taxon>Pteropodinae</taxon>
        <taxon>Pteropus</taxon>
    </lineage>
</organism>
<feature type="domain" description="Sushi" evidence="8">
    <location>
        <begin position="85"/>
        <end position="142"/>
    </location>
</feature>
<dbReference type="AlphaFoldDB" id="L5JU38"/>
<dbReference type="Pfam" id="PF00084">
    <property type="entry name" value="Sushi"/>
    <property type="match status" value="4"/>
</dbReference>
<evidence type="ECO:0000259" key="8">
    <source>
        <dbReference type="PROSITE" id="PS50923"/>
    </source>
</evidence>
<protein>
    <submittedName>
        <fullName evidence="9">CUB and sushi domain-containing protein 2</fullName>
    </submittedName>
</protein>
<evidence type="ECO:0000256" key="6">
    <source>
        <dbReference type="ARBA" id="ARBA00023180"/>
    </source>
</evidence>
<evidence type="ECO:0000256" key="5">
    <source>
        <dbReference type="ARBA" id="ARBA00023157"/>
    </source>
</evidence>
<comment type="subcellular location">
    <subcellularLocation>
        <location evidence="1">Membrane</location>
    </subcellularLocation>
</comment>
<comment type="caution">
    <text evidence="7">Lacks conserved residue(s) required for the propagation of feature annotation.</text>
</comment>
<feature type="disulfide bond" evidence="7">
    <location>
        <begin position="175"/>
        <end position="202"/>
    </location>
</feature>
<evidence type="ECO:0000256" key="3">
    <source>
        <dbReference type="ARBA" id="ARBA00022737"/>
    </source>
</evidence>
<evidence type="ECO:0000256" key="4">
    <source>
        <dbReference type="ARBA" id="ARBA00023136"/>
    </source>
</evidence>
<dbReference type="CDD" id="cd00033">
    <property type="entry name" value="CCP"/>
    <property type="match status" value="4"/>
</dbReference>
<keyword evidence="4" id="KW-0472">Membrane</keyword>
<dbReference type="FunFam" id="2.10.70.10:FF:000011">
    <property type="entry name" value="CUB and sushi domain-containing protein 3 isoform A"/>
    <property type="match status" value="3"/>
</dbReference>
<dbReference type="PANTHER" id="PTHR45656">
    <property type="entry name" value="PROTEIN CBR-CLEC-78"/>
    <property type="match status" value="1"/>
</dbReference>
<keyword evidence="7" id="KW-0768">Sushi</keyword>
<dbReference type="PANTHER" id="PTHR45656:SF4">
    <property type="entry name" value="PROTEIN CBR-CLEC-78"/>
    <property type="match status" value="1"/>
</dbReference>
<dbReference type="STRING" id="9402.L5JU38"/>
<keyword evidence="10" id="KW-1185">Reference proteome</keyword>
<proteinExistence type="predicted"/>
<keyword evidence="6" id="KW-0325">Glycoprotein</keyword>
<evidence type="ECO:0000313" key="10">
    <source>
        <dbReference type="Proteomes" id="UP000010552"/>
    </source>
</evidence>
<dbReference type="PROSITE" id="PS51257">
    <property type="entry name" value="PROKAR_LIPOPROTEIN"/>
    <property type="match status" value="1"/>
</dbReference>
<evidence type="ECO:0000256" key="2">
    <source>
        <dbReference type="ARBA" id="ARBA00022729"/>
    </source>
</evidence>
<accession>L5JU38</accession>
<feature type="disulfide bond" evidence="7">
    <location>
        <begin position="113"/>
        <end position="140"/>
    </location>
</feature>
<dbReference type="InterPro" id="IPR051277">
    <property type="entry name" value="SEZ6_CSMD_C4BPB_Regulators"/>
</dbReference>
<keyword evidence="3" id="KW-0677">Repeat</keyword>
<dbReference type="PROSITE" id="PS50923">
    <property type="entry name" value="SUSHI"/>
    <property type="match status" value="4"/>
</dbReference>
<evidence type="ECO:0000256" key="7">
    <source>
        <dbReference type="PROSITE-ProRule" id="PRU00302"/>
    </source>
</evidence>
<keyword evidence="5 7" id="KW-1015">Disulfide bond</keyword>
<reference evidence="10" key="1">
    <citation type="journal article" date="2013" name="Science">
        <title>Comparative analysis of bat genomes provides insight into the evolution of flight and immunity.</title>
        <authorList>
            <person name="Zhang G."/>
            <person name="Cowled C."/>
            <person name="Shi Z."/>
            <person name="Huang Z."/>
            <person name="Bishop-Lilly K.A."/>
            <person name="Fang X."/>
            <person name="Wynne J.W."/>
            <person name="Xiong Z."/>
            <person name="Baker M.L."/>
            <person name="Zhao W."/>
            <person name="Tachedjian M."/>
            <person name="Zhu Y."/>
            <person name="Zhou P."/>
            <person name="Jiang X."/>
            <person name="Ng J."/>
            <person name="Yang L."/>
            <person name="Wu L."/>
            <person name="Xiao J."/>
            <person name="Feng Y."/>
            <person name="Chen Y."/>
            <person name="Sun X."/>
            <person name="Zhang Y."/>
            <person name="Marsh G.A."/>
            <person name="Crameri G."/>
            <person name="Broder C.C."/>
            <person name="Frey K.G."/>
            <person name="Wang L.F."/>
            <person name="Wang J."/>
        </authorList>
    </citation>
    <scope>NUCLEOTIDE SEQUENCE [LARGE SCALE GENOMIC DNA]</scope>
</reference>
<name>L5JU38_PTEAL</name>
<gene>
    <name evidence="9" type="ORF">PAL_GLEAN10014985</name>
</gene>
<dbReference type="Gene3D" id="2.10.70.10">
    <property type="entry name" value="Complement Module, domain 1"/>
    <property type="match status" value="4"/>
</dbReference>
<dbReference type="InParanoid" id="L5JU38"/>
<dbReference type="Proteomes" id="UP000010552">
    <property type="component" value="Unassembled WGS sequence"/>
</dbReference>
<dbReference type="SUPFAM" id="SSF57535">
    <property type="entry name" value="Complement control module/SCR domain"/>
    <property type="match status" value="4"/>
</dbReference>
<feature type="domain" description="Sushi" evidence="8">
    <location>
        <begin position="146"/>
        <end position="204"/>
    </location>
</feature>
<dbReference type="EMBL" id="KB031148">
    <property type="protein sequence ID" value="ELK01991.1"/>
    <property type="molecule type" value="Genomic_DNA"/>
</dbReference>